<reference evidence="2" key="1">
    <citation type="submission" date="2018-02" db="EMBL/GenBank/DDBJ databases">
        <title>Rhizophora mucronata_Transcriptome.</title>
        <authorList>
            <person name="Meera S.P."/>
            <person name="Sreeshan A."/>
            <person name="Augustine A."/>
        </authorList>
    </citation>
    <scope>NUCLEOTIDE SEQUENCE</scope>
    <source>
        <tissue evidence="2">Leaf</tissue>
    </source>
</reference>
<keyword evidence="1" id="KW-1133">Transmembrane helix</keyword>
<dbReference type="EMBL" id="GGEC01017293">
    <property type="protein sequence ID" value="MBW97776.1"/>
    <property type="molecule type" value="Transcribed_RNA"/>
</dbReference>
<sequence>MPFGLPIVTHILQSFTGGGPWVDNFLHLFRYAFNSGKSNWLIAILCFMGLSCPTGFLLWIFGNEWGLSIFLPASPSPPRHLPPTTLLRR</sequence>
<protein>
    <submittedName>
        <fullName evidence="2">Uncharacterized protein</fullName>
    </submittedName>
</protein>
<evidence type="ECO:0000313" key="2">
    <source>
        <dbReference type="EMBL" id="MBW97776.1"/>
    </source>
</evidence>
<keyword evidence="1" id="KW-0812">Transmembrane</keyword>
<dbReference type="AlphaFoldDB" id="A0A2P2JWD1"/>
<accession>A0A2P2JWD1</accession>
<organism evidence="2">
    <name type="scientific">Rhizophora mucronata</name>
    <name type="common">Asiatic mangrove</name>
    <dbReference type="NCBI Taxonomy" id="61149"/>
    <lineage>
        <taxon>Eukaryota</taxon>
        <taxon>Viridiplantae</taxon>
        <taxon>Streptophyta</taxon>
        <taxon>Embryophyta</taxon>
        <taxon>Tracheophyta</taxon>
        <taxon>Spermatophyta</taxon>
        <taxon>Magnoliopsida</taxon>
        <taxon>eudicotyledons</taxon>
        <taxon>Gunneridae</taxon>
        <taxon>Pentapetalae</taxon>
        <taxon>rosids</taxon>
        <taxon>fabids</taxon>
        <taxon>Malpighiales</taxon>
        <taxon>Rhizophoraceae</taxon>
        <taxon>Rhizophora</taxon>
    </lineage>
</organism>
<evidence type="ECO:0000256" key="1">
    <source>
        <dbReference type="SAM" id="Phobius"/>
    </source>
</evidence>
<feature type="transmembrane region" description="Helical" evidence="1">
    <location>
        <begin position="40"/>
        <end position="61"/>
    </location>
</feature>
<name>A0A2P2JWD1_RHIMU</name>
<keyword evidence="1" id="KW-0472">Membrane</keyword>
<proteinExistence type="predicted"/>